<evidence type="ECO:0000256" key="1">
    <source>
        <dbReference type="ARBA" id="ARBA00022574"/>
    </source>
</evidence>
<dbReference type="InterPro" id="IPR019775">
    <property type="entry name" value="WD40_repeat_CS"/>
</dbReference>
<organism evidence="4 5">
    <name type="scientific">Streptomyces buecherae</name>
    <dbReference type="NCBI Taxonomy" id="2763006"/>
    <lineage>
        <taxon>Bacteria</taxon>
        <taxon>Bacillati</taxon>
        <taxon>Actinomycetota</taxon>
        <taxon>Actinomycetes</taxon>
        <taxon>Kitasatosporales</taxon>
        <taxon>Streptomycetaceae</taxon>
        <taxon>Streptomyces</taxon>
    </lineage>
</organism>
<dbReference type="PRINTS" id="PR00320">
    <property type="entry name" value="GPROTEINBRPT"/>
</dbReference>
<feature type="repeat" description="WD" evidence="3">
    <location>
        <begin position="328"/>
        <end position="350"/>
    </location>
</feature>
<dbReference type="PROSITE" id="PS00678">
    <property type="entry name" value="WD_REPEATS_1"/>
    <property type="match status" value="1"/>
</dbReference>
<keyword evidence="2" id="KW-0677">Repeat</keyword>
<proteinExistence type="predicted"/>
<accession>A0A7H8NC99</accession>
<dbReference type="AlphaFoldDB" id="A0A7H8NC99"/>
<feature type="repeat" description="WD" evidence="3">
    <location>
        <begin position="193"/>
        <end position="227"/>
    </location>
</feature>
<feature type="repeat" description="WD" evidence="3">
    <location>
        <begin position="245"/>
        <end position="277"/>
    </location>
</feature>
<dbReference type="EMBL" id="CP054929">
    <property type="protein sequence ID" value="QKW51398.1"/>
    <property type="molecule type" value="Genomic_DNA"/>
</dbReference>
<dbReference type="InterPro" id="IPR015943">
    <property type="entry name" value="WD40/YVTN_repeat-like_dom_sf"/>
</dbReference>
<keyword evidence="1 3" id="KW-0853">WD repeat</keyword>
<protein>
    <submittedName>
        <fullName evidence="4">WD40 repeat domain-containing protein</fullName>
    </submittedName>
</protein>
<gene>
    <name evidence="4" type="ORF">HUT08_19750</name>
</gene>
<dbReference type="PROSITE" id="PS50082">
    <property type="entry name" value="WD_REPEATS_2"/>
    <property type="match status" value="6"/>
</dbReference>
<dbReference type="Proteomes" id="UP000509303">
    <property type="component" value="Chromosome"/>
</dbReference>
<feature type="repeat" description="WD" evidence="3">
    <location>
        <begin position="405"/>
        <end position="436"/>
    </location>
</feature>
<dbReference type="InterPro" id="IPR020472">
    <property type="entry name" value="WD40_PAC1"/>
</dbReference>
<dbReference type="PANTHER" id="PTHR19879">
    <property type="entry name" value="TRANSCRIPTION INITIATION FACTOR TFIID"/>
    <property type="match status" value="1"/>
</dbReference>
<dbReference type="PROSITE" id="PS50294">
    <property type="entry name" value="WD_REPEATS_REGION"/>
    <property type="match status" value="4"/>
</dbReference>
<evidence type="ECO:0000313" key="5">
    <source>
        <dbReference type="Proteomes" id="UP000509303"/>
    </source>
</evidence>
<dbReference type="InterPro" id="IPR001680">
    <property type="entry name" value="WD40_rpt"/>
</dbReference>
<feature type="repeat" description="WD" evidence="3">
    <location>
        <begin position="278"/>
        <end position="310"/>
    </location>
</feature>
<evidence type="ECO:0000256" key="2">
    <source>
        <dbReference type="ARBA" id="ARBA00022737"/>
    </source>
</evidence>
<evidence type="ECO:0000256" key="3">
    <source>
        <dbReference type="PROSITE-ProRule" id="PRU00221"/>
    </source>
</evidence>
<sequence length="444" mass="46743">MNTPNNTEFTAELHRFAEDLRRLRVDRGSPTLSKIVSRAAAVPGTSCLSVSALSEAFSGKRLQRVDTLMSLVHTLLSYDEDGKSRCVTRRAPEMEVWRKRWRDLDQLRSLCRRTVTRTVAEAPTHAVSPLALRVLADNLVHGYAVSLTPFEGPADSYDASAFSPDGRYLALGGSDGAVYLQDPVTGKAVTGPLAGHQGIVRGLAFSPDGRLLASAADDGTVWLWDVSFRRPVGGSLPDSEGVPDSVGFSPDGKLLAAGGYVGCVYLWDTATREMIRALNIGSSRLDALAFSPDGTLLAAAGSDGSVRLWSPATWEVTGDIAVGGCCDIAFSPDGKLLASAGADGSVRLWDPLAPGTAVRDMSSAPAEAVSAVAFSPDGRLLAGAVMDGTVHLWNPANGQPLSDPLDTPLGEVYAVAFSPDGGLIAAVGHNCTVQMWITPVLRAN</sequence>
<dbReference type="CDD" id="cd00200">
    <property type="entry name" value="WD40"/>
    <property type="match status" value="1"/>
</dbReference>
<name>A0A7H8NC99_9ACTN</name>
<evidence type="ECO:0000313" key="4">
    <source>
        <dbReference type="EMBL" id="QKW51398.1"/>
    </source>
</evidence>
<keyword evidence="5" id="KW-1185">Reference proteome</keyword>
<dbReference type="SMART" id="SM00320">
    <property type="entry name" value="WD40"/>
    <property type="match status" value="7"/>
</dbReference>
<dbReference type="PANTHER" id="PTHR19879:SF9">
    <property type="entry name" value="TRANSCRIPTION INITIATION FACTOR TFIID SUBUNIT 5"/>
    <property type="match status" value="1"/>
</dbReference>
<feature type="repeat" description="WD" evidence="3">
    <location>
        <begin position="362"/>
        <end position="403"/>
    </location>
</feature>
<dbReference type="SUPFAM" id="SSF50978">
    <property type="entry name" value="WD40 repeat-like"/>
    <property type="match status" value="1"/>
</dbReference>
<reference evidence="4 5" key="1">
    <citation type="submission" date="2020-06" db="EMBL/GenBank/DDBJ databases">
        <title>Genome mining for natural products.</title>
        <authorList>
            <person name="Zhang B."/>
            <person name="Shi J."/>
            <person name="Ge H."/>
        </authorList>
    </citation>
    <scope>NUCLEOTIDE SEQUENCE [LARGE SCALE GENOMIC DNA]</scope>
    <source>
        <strain evidence="4 5">NA00687</strain>
    </source>
</reference>
<dbReference type="RefSeq" id="WP_176163118.1">
    <property type="nucleotide sequence ID" value="NZ_CP054929.1"/>
</dbReference>
<dbReference type="Gene3D" id="2.130.10.10">
    <property type="entry name" value="YVTN repeat-like/Quinoprotein amine dehydrogenase"/>
    <property type="match status" value="3"/>
</dbReference>
<dbReference type="InterPro" id="IPR036322">
    <property type="entry name" value="WD40_repeat_dom_sf"/>
</dbReference>
<dbReference type="Pfam" id="PF00400">
    <property type="entry name" value="WD40"/>
    <property type="match status" value="7"/>
</dbReference>